<proteinExistence type="predicted"/>
<name>A0A7D7LNZ4_9FLAO</name>
<dbReference type="GO" id="GO:0005576">
    <property type="term" value="C:extracellular region"/>
    <property type="evidence" value="ECO:0007669"/>
    <property type="project" value="UniProtKB-SubCell"/>
</dbReference>
<evidence type="ECO:0000313" key="4">
    <source>
        <dbReference type="EMBL" id="MBA5246625.1"/>
    </source>
</evidence>
<accession>A0A7D7LNZ4</accession>
<dbReference type="GO" id="GO:0005975">
    <property type="term" value="P:carbohydrate metabolic process"/>
    <property type="evidence" value="ECO:0007669"/>
    <property type="project" value="InterPro"/>
</dbReference>
<keyword evidence="7" id="KW-1185">Reference proteome</keyword>
<gene>
    <name evidence="5" type="ORF">H1R16_09915</name>
    <name evidence="4" type="ORF">H2507_05550</name>
</gene>
<protein>
    <submittedName>
        <fullName evidence="5">Polysaccharide deacetylase family protein</fullName>
    </submittedName>
</protein>
<reference evidence="4" key="3">
    <citation type="submission" date="2020-07" db="EMBL/GenBank/DDBJ databases">
        <authorList>
            <person name="Yang C."/>
        </authorList>
    </citation>
    <scope>NUCLEOTIDE SEQUENCE</scope>
    <source>
        <strain evidence="4">Cx-624</strain>
    </source>
</reference>
<dbReference type="KEGG" id="cbau:H1R16_09915"/>
<dbReference type="InterPro" id="IPR002509">
    <property type="entry name" value="NODB_dom"/>
</dbReference>
<reference evidence="5 6" key="1">
    <citation type="submission" date="2020-07" db="EMBL/GenBank/DDBJ databases">
        <title>Chryseobacterium sp.cx-624.</title>
        <authorList>
            <person name="Yang C."/>
        </authorList>
    </citation>
    <scope>NUCLEOTIDE SEQUENCE [LARGE SCALE GENOMIC DNA]</scope>
    <source>
        <strain evidence="5">Cx-624</strain>
        <strain evidence="6">cx-624</strain>
    </source>
</reference>
<dbReference type="RefSeq" id="WP_181886694.1">
    <property type="nucleotide sequence ID" value="NZ_CP059472.1"/>
</dbReference>
<dbReference type="PANTHER" id="PTHR34216">
    <property type="match status" value="1"/>
</dbReference>
<dbReference type="CDD" id="cd10918">
    <property type="entry name" value="CE4_NodB_like_5s_6s"/>
    <property type="match status" value="1"/>
</dbReference>
<feature type="domain" description="NodB homology" evidence="3">
    <location>
        <begin position="83"/>
        <end position="128"/>
    </location>
</feature>
<dbReference type="InterPro" id="IPR011330">
    <property type="entry name" value="Glyco_hydro/deAcase_b/a-brl"/>
</dbReference>
<dbReference type="Gene3D" id="3.20.20.370">
    <property type="entry name" value="Glycoside hydrolase/deacetylase"/>
    <property type="match status" value="1"/>
</dbReference>
<evidence type="ECO:0000259" key="3">
    <source>
        <dbReference type="Pfam" id="PF01522"/>
    </source>
</evidence>
<organism evidence="5 6">
    <name type="scientific">Marnyiella aurantia</name>
    <dbReference type="NCBI Taxonomy" id="2758037"/>
    <lineage>
        <taxon>Bacteria</taxon>
        <taxon>Pseudomonadati</taxon>
        <taxon>Bacteroidota</taxon>
        <taxon>Flavobacteriia</taxon>
        <taxon>Flavobacteriales</taxon>
        <taxon>Weeksellaceae</taxon>
        <taxon>Marnyiella</taxon>
    </lineage>
</organism>
<comment type="subcellular location">
    <subcellularLocation>
        <location evidence="1">Secreted</location>
    </subcellularLocation>
</comment>
<dbReference type="Pfam" id="PF01522">
    <property type="entry name" value="Polysacc_deac_1"/>
    <property type="match status" value="1"/>
</dbReference>
<evidence type="ECO:0000256" key="1">
    <source>
        <dbReference type="ARBA" id="ARBA00004613"/>
    </source>
</evidence>
<dbReference type="AlphaFoldDB" id="A0A7D7LNZ4"/>
<evidence type="ECO:0000313" key="6">
    <source>
        <dbReference type="Proteomes" id="UP000515349"/>
    </source>
</evidence>
<reference evidence="7" key="2">
    <citation type="submission" date="2020-07" db="EMBL/GenBank/DDBJ databases">
        <title>Flavobacterium sp. xlx-214.</title>
        <authorList>
            <person name="Yang C."/>
        </authorList>
    </citation>
    <scope>NUCLEOTIDE SEQUENCE [LARGE SCALE GENOMIC DNA]</scope>
    <source>
        <strain evidence="7">CX-624</strain>
    </source>
</reference>
<dbReference type="InterPro" id="IPR051398">
    <property type="entry name" value="Polysacch_Deacetylase"/>
</dbReference>
<dbReference type="GO" id="GO:0016810">
    <property type="term" value="F:hydrolase activity, acting on carbon-nitrogen (but not peptide) bonds"/>
    <property type="evidence" value="ECO:0007669"/>
    <property type="project" value="InterPro"/>
</dbReference>
<dbReference type="PANTHER" id="PTHR34216:SF3">
    <property type="entry name" value="POLY-BETA-1,6-N-ACETYL-D-GLUCOSAMINE N-DEACETYLASE"/>
    <property type="match status" value="1"/>
</dbReference>
<evidence type="ECO:0000313" key="5">
    <source>
        <dbReference type="EMBL" id="QMS98020.1"/>
    </source>
</evidence>
<dbReference type="Proteomes" id="UP000539710">
    <property type="component" value="Unassembled WGS sequence"/>
</dbReference>
<dbReference type="EMBL" id="JACEUX010000001">
    <property type="protein sequence ID" value="MBA5246625.1"/>
    <property type="molecule type" value="Genomic_DNA"/>
</dbReference>
<evidence type="ECO:0000313" key="7">
    <source>
        <dbReference type="Proteomes" id="UP000539710"/>
    </source>
</evidence>
<dbReference type="SUPFAM" id="SSF88713">
    <property type="entry name" value="Glycoside hydrolase/deacetylase"/>
    <property type="match status" value="1"/>
</dbReference>
<keyword evidence="2" id="KW-0732">Signal</keyword>
<dbReference type="Proteomes" id="UP000515349">
    <property type="component" value="Chromosome"/>
</dbReference>
<dbReference type="EMBL" id="CP059472">
    <property type="protein sequence ID" value="QMS98020.1"/>
    <property type="molecule type" value="Genomic_DNA"/>
</dbReference>
<evidence type="ECO:0000256" key="2">
    <source>
        <dbReference type="ARBA" id="ARBA00022729"/>
    </source>
</evidence>
<sequence length="333" mass="38602">MPFKDTIINLVSKFSGGMSTQNYPLDYCIPLYHTVSDETLPHLKHLYPYKSEKEFEKDLDYLLKYFNFVDWDGFRRFQESGNRGGKKVALLTFDDGFSEFLHVVAPILERRGIYAVNFINPAFVDQQDMLFRCKASLLIEKIKSEKVDISLLQNISGLRYGATDEICSHILKTGYKKRVLLDLYAEAIDLDFKDYLRKNKPYLDLAQLQELKTRGFGIGAHSWNHPYYSELTLDEQLETTFSSLDFVKTHAFLADAFAFPFTDFGVSKSFFEQLYRRCPDLYSFGTAGIKTDAFAHNLQRIPMEHDSAANILPKETAYFLLKKPFKKNLIIRK</sequence>